<keyword evidence="2" id="KW-1185">Reference proteome</keyword>
<evidence type="ECO:0000313" key="2">
    <source>
        <dbReference type="Proteomes" id="UP000186391"/>
    </source>
</evidence>
<sequence>MQTPKLNEAIAKAKAEFPEILENRKVKIPTKSGREISFTYAELEEIAEAVVPVLSKYGLSTVSQLGFVGDKFGLITSLRHESGESIESFFPLPFSPDGEPKELGIKISYGRRYNINCLLDIVTVDPQNPEERKETVRKVAKEFYREAGLSKSPKPITKGEPSLLEVTGDSGVKDGVLISQQHDLYPAHKNIIQQIRAITGHDASWIIAQCRHYGHDRTGMMPPDELPKLIADMCADYAVMNGVIGDRALAHTSIQGAISFAKASGGDILPSVMEWLERHSLVKSS</sequence>
<dbReference type="AlphaFoldDB" id="A0A1U7H1G6"/>
<protein>
    <recommendedName>
        <fullName evidence="3">ERF family protein</fullName>
    </recommendedName>
</protein>
<proteinExistence type="predicted"/>
<reference evidence="1 2" key="1">
    <citation type="submission" date="2016-11" db="EMBL/GenBank/DDBJ databases">
        <title>Draft Genome Sequences of Nine Cyanobacterial Strains from Diverse Habitats.</title>
        <authorList>
            <person name="Zhu T."/>
            <person name="Hou S."/>
            <person name="Lu X."/>
            <person name="Hess W.R."/>
        </authorList>
    </citation>
    <scope>NUCLEOTIDE SEQUENCE [LARGE SCALE GENOMIC DNA]</scope>
    <source>
        <strain evidence="1 2">NIES-592</strain>
    </source>
</reference>
<dbReference type="EMBL" id="MRCA01000003">
    <property type="protein sequence ID" value="OKH14823.1"/>
    <property type="molecule type" value="Genomic_DNA"/>
</dbReference>
<dbReference type="RefSeq" id="WP_073555420.1">
    <property type="nucleotide sequence ID" value="NZ_MRCA01000003.1"/>
</dbReference>
<gene>
    <name evidence="1" type="ORF">NIES592_08070</name>
</gene>
<accession>A0A1U7H1G6</accession>
<dbReference type="Proteomes" id="UP000186391">
    <property type="component" value="Unassembled WGS sequence"/>
</dbReference>
<dbReference type="InterPro" id="IPR007499">
    <property type="entry name" value="ERF_bacteria_virus"/>
</dbReference>
<comment type="caution">
    <text evidence="1">The sequence shown here is derived from an EMBL/GenBank/DDBJ whole genome shotgun (WGS) entry which is preliminary data.</text>
</comment>
<dbReference type="Pfam" id="PF04404">
    <property type="entry name" value="ERF"/>
    <property type="match status" value="1"/>
</dbReference>
<evidence type="ECO:0008006" key="3">
    <source>
        <dbReference type="Google" id="ProtNLM"/>
    </source>
</evidence>
<name>A0A1U7H1G6_9CYAN</name>
<dbReference type="OrthoDB" id="571605at2"/>
<organism evidence="1 2">
    <name type="scientific">Fischerella major NIES-592</name>
    <dbReference type="NCBI Taxonomy" id="210994"/>
    <lineage>
        <taxon>Bacteria</taxon>
        <taxon>Bacillati</taxon>
        <taxon>Cyanobacteriota</taxon>
        <taxon>Cyanophyceae</taxon>
        <taxon>Nostocales</taxon>
        <taxon>Hapalosiphonaceae</taxon>
        <taxon>Fischerella</taxon>
    </lineage>
</organism>
<evidence type="ECO:0000313" key="1">
    <source>
        <dbReference type="EMBL" id="OKH14823.1"/>
    </source>
</evidence>